<dbReference type="Proteomes" id="UP000091857">
    <property type="component" value="Chromosome 2"/>
</dbReference>
<reference evidence="1 2" key="1">
    <citation type="submission" date="2016-02" db="EMBL/GenBank/DDBJ databases">
        <title>WGS assembly of Manihot esculenta.</title>
        <authorList>
            <person name="Bredeson J.V."/>
            <person name="Prochnik S.E."/>
            <person name="Lyons J.B."/>
            <person name="Schmutz J."/>
            <person name="Grimwood J."/>
            <person name="Vrebalov J."/>
            <person name="Bart R.S."/>
            <person name="Amuge T."/>
            <person name="Ferguson M.E."/>
            <person name="Green R."/>
            <person name="Putnam N."/>
            <person name="Stites J."/>
            <person name="Rounsley S."/>
            <person name="Rokhsar D.S."/>
        </authorList>
    </citation>
    <scope>NUCLEOTIDE SEQUENCE [LARGE SCALE GENOMIC DNA]</scope>
    <source>
        <strain evidence="2">cv. AM560-2</strain>
        <tissue evidence="1">Leaf</tissue>
    </source>
</reference>
<dbReference type="EMBL" id="CM004388">
    <property type="protein sequence ID" value="OAY58660.1"/>
    <property type="molecule type" value="Genomic_DNA"/>
</dbReference>
<keyword evidence="2" id="KW-1185">Reference proteome</keyword>
<dbReference type="EMBL" id="CM004388">
    <property type="protein sequence ID" value="OAY58661.1"/>
    <property type="molecule type" value="Genomic_DNA"/>
</dbReference>
<name>A0A251LY24_MANES</name>
<dbReference type="Gramene" id="Manes.02G197000.5.v8.1">
    <property type="protein sequence ID" value="Manes.02G197000.5.v8.1.CDS.1"/>
    <property type="gene ID" value="Manes.02G197000.v8.1"/>
</dbReference>
<dbReference type="EMBL" id="CM004388">
    <property type="protein sequence ID" value="OAY58659.1"/>
    <property type="molecule type" value="Genomic_DNA"/>
</dbReference>
<dbReference type="PANTHER" id="PTHR47292">
    <property type="entry name" value="TRANSCRIPTION ELONGATION FACTOR (TFIIS) FAMILY PROTEIN-RELATED"/>
    <property type="match status" value="1"/>
</dbReference>
<organism evidence="1 2">
    <name type="scientific">Manihot esculenta</name>
    <name type="common">Cassava</name>
    <name type="synonym">Jatropha manihot</name>
    <dbReference type="NCBI Taxonomy" id="3983"/>
    <lineage>
        <taxon>Eukaryota</taxon>
        <taxon>Viridiplantae</taxon>
        <taxon>Streptophyta</taxon>
        <taxon>Embryophyta</taxon>
        <taxon>Tracheophyta</taxon>
        <taxon>Spermatophyta</taxon>
        <taxon>Magnoliopsida</taxon>
        <taxon>eudicotyledons</taxon>
        <taxon>Gunneridae</taxon>
        <taxon>Pentapetalae</taxon>
        <taxon>rosids</taxon>
        <taxon>fabids</taxon>
        <taxon>Malpighiales</taxon>
        <taxon>Euphorbiaceae</taxon>
        <taxon>Crotonoideae</taxon>
        <taxon>Manihoteae</taxon>
        <taxon>Manihot</taxon>
    </lineage>
</organism>
<dbReference type="OrthoDB" id="1595674at2759"/>
<dbReference type="PANTHER" id="PTHR47292:SF3">
    <property type="entry name" value="PROTEIN WAVE"/>
    <property type="match status" value="1"/>
</dbReference>
<evidence type="ECO:0000313" key="1">
    <source>
        <dbReference type="EMBL" id="OAY58659.1"/>
    </source>
</evidence>
<accession>A0A251LY24</accession>
<dbReference type="AlphaFoldDB" id="A0A251LY24"/>
<proteinExistence type="predicted"/>
<sequence length="838" mass="91362">MMDQHDLKASEMVGFKRFSSPEKANCLGNAKSLSDSYRVPADGDNGLNKQKHGSVSDHGINSCESAQSTEMERKHLTHNDATSISCNIENADESTLFSSVVSPSTTSELKKENWAEGTCRVVPSSENLVDCDVSASCPRGIDFRQNVSMKNDVGSGGRQTLDKETNELTGGRMKENWLDVDGNGLKSVMLANSRGKQLKTESSSSNSIRVILPSSSNDSCQETSADVKSGEHTKCCGTDTSACTNLTSSLEEPVVKKSQFGMAVQISVKDDMHVTGFSPKKQGHRHGHSKIINDVGARDFHNLAEMIADGNLIFLEKSDVQKSISPRKENVEFAKVKQQNELNQRVLSDVEQDVGMYKEASGSCSSIQDKCGEIVPLSSVDSSVSNRGSLTENRRKIHFGCKRDRYDRFRSPKDQVSLEMSTRNEALCMEVKEPSSQYRDHMKKHKTNGCLHGQGSSPFITESEDITTSDQHTCVPGIDLNETILVNEVDYQKQSINEAVSLHAEIVSKPKPVAAKSGMPICLAKLHIKLDEEAAGWRGSAATSAFQPVSFSESINRIKASSPVDNNNGSKYSQVNWIDLNVSAEGVNCDVELLPEKCLKAVSSFPSEDRLMEVSSSQAKKFNIDLNCIGENDENYHQLCAPASLSRSSVKDFDLNDQPISADICSDPYSLAQGDSALRDRTSGDSVVTFLGSAKQPEFNSVESSSYMGNLSPKRFSLGEGKQFLMAASTNLPLVEQMRTPFSQQQRPTLASYSSPSCLPHTFLCNNAFFIDPNNCISSNGVISYNIINPQVTAFFPEMLGSSAVPAFSGTPHVMQGHDRPSFNDIAITRPNFGPNGG</sequence>
<dbReference type="Gramene" id="Manes.02G197000.7.v8.1">
    <property type="protein sequence ID" value="Manes.02G197000.7.v8.1.CDS.1"/>
    <property type="gene ID" value="Manes.02G197000.v8.1"/>
</dbReference>
<evidence type="ECO:0000313" key="2">
    <source>
        <dbReference type="Proteomes" id="UP000091857"/>
    </source>
</evidence>
<gene>
    <name evidence="1" type="ORF">MANES_02G197000</name>
</gene>
<protein>
    <submittedName>
        <fullName evidence="1">Uncharacterized protein</fullName>
    </submittedName>
</protein>